<sequence length="191" mass="22372">MDCLFGQVEDIQDKTIKSYLAKIYRDYQNSKKKGGEIDFFFQVQDEPEVITYCIHKPEFTNAISKNSDYKAIIANFFQIFHLSCRSDLKTLLDEEHFHLVNSPVILKKIAKLSNNKYLTEERILQMPLGQEPRLYGYLEKVKYTDIYLFKVLLFDPNHLVYPKGKMPNPQNLTCLFSKTDCLATRKLGIKK</sequence>
<comment type="caution">
    <text evidence="1">The sequence shown here is derived from an EMBL/GenBank/DDBJ whole genome shotgun (WGS) entry which is preliminary data.</text>
</comment>
<accession>A0ABN7WTK8</accession>
<proteinExistence type="predicted"/>
<reference evidence="1 2" key="1">
    <citation type="submission" date="2021-06" db="EMBL/GenBank/DDBJ databases">
        <authorList>
            <person name="Kallberg Y."/>
            <person name="Tangrot J."/>
            <person name="Rosling A."/>
        </authorList>
    </citation>
    <scope>NUCLEOTIDE SEQUENCE [LARGE SCALE GENOMIC DNA]</scope>
    <source>
        <strain evidence="1 2">120-4 pot B 10/14</strain>
    </source>
</reference>
<evidence type="ECO:0000313" key="1">
    <source>
        <dbReference type="EMBL" id="CAG8840571.1"/>
    </source>
</evidence>
<organism evidence="1 2">
    <name type="scientific">Gigaspora margarita</name>
    <dbReference type="NCBI Taxonomy" id="4874"/>
    <lineage>
        <taxon>Eukaryota</taxon>
        <taxon>Fungi</taxon>
        <taxon>Fungi incertae sedis</taxon>
        <taxon>Mucoromycota</taxon>
        <taxon>Glomeromycotina</taxon>
        <taxon>Glomeromycetes</taxon>
        <taxon>Diversisporales</taxon>
        <taxon>Gigasporaceae</taxon>
        <taxon>Gigaspora</taxon>
    </lineage>
</organism>
<dbReference type="Proteomes" id="UP000789901">
    <property type="component" value="Unassembled WGS sequence"/>
</dbReference>
<gene>
    <name evidence="1" type="ORF">GMARGA_LOCUS34972</name>
</gene>
<dbReference type="EMBL" id="CAJVQB010063193">
    <property type="protein sequence ID" value="CAG8840571.1"/>
    <property type="molecule type" value="Genomic_DNA"/>
</dbReference>
<protein>
    <submittedName>
        <fullName evidence="1">7982_t:CDS:1</fullName>
    </submittedName>
</protein>
<evidence type="ECO:0000313" key="2">
    <source>
        <dbReference type="Proteomes" id="UP000789901"/>
    </source>
</evidence>
<name>A0ABN7WTK8_GIGMA</name>
<keyword evidence="2" id="KW-1185">Reference proteome</keyword>